<reference evidence="2" key="1">
    <citation type="journal article" date="2023" name="G3 (Bethesda)">
        <title>Whole genome assemblies of Zophobas morio and Tenebrio molitor.</title>
        <authorList>
            <person name="Kaur S."/>
            <person name="Stinson S.A."/>
            <person name="diCenzo G.C."/>
        </authorList>
    </citation>
    <scope>NUCLEOTIDE SEQUENCE</scope>
    <source>
        <strain evidence="2">QUZm001</strain>
    </source>
</reference>
<gene>
    <name evidence="2" type="ORF">Zmor_025135</name>
</gene>
<organism evidence="2 3">
    <name type="scientific">Zophobas morio</name>
    <dbReference type="NCBI Taxonomy" id="2755281"/>
    <lineage>
        <taxon>Eukaryota</taxon>
        <taxon>Metazoa</taxon>
        <taxon>Ecdysozoa</taxon>
        <taxon>Arthropoda</taxon>
        <taxon>Hexapoda</taxon>
        <taxon>Insecta</taxon>
        <taxon>Pterygota</taxon>
        <taxon>Neoptera</taxon>
        <taxon>Endopterygota</taxon>
        <taxon>Coleoptera</taxon>
        <taxon>Polyphaga</taxon>
        <taxon>Cucujiformia</taxon>
        <taxon>Tenebrionidae</taxon>
        <taxon>Zophobas</taxon>
    </lineage>
</organism>
<evidence type="ECO:0000313" key="3">
    <source>
        <dbReference type="Proteomes" id="UP001168821"/>
    </source>
</evidence>
<dbReference type="AlphaFoldDB" id="A0AA38M4C9"/>
<proteinExistence type="predicted"/>
<comment type="caution">
    <text evidence="2">The sequence shown here is derived from an EMBL/GenBank/DDBJ whole genome shotgun (WGS) entry which is preliminary data.</text>
</comment>
<evidence type="ECO:0000313" key="2">
    <source>
        <dbReference type="EMBL" id="KAJ3642339.1"/>
    </source>
</evidence>
<feature type="compositionally biased region" description="Basic and acidic residues" evidence="1">
    <location>
        <begin position="354"/>
        <end position="367"/>
    </location>
</feature>
<accession>A0AA38M4C9</accession>
<dbReference type="EMBL" id="JALNTZ010000008">
    <property type="protein sequence ID" value="KAJ3642339.1"/>
    <property type="molecule type" value="Genomic_DNA"/>
</dbReference>
<sequence length="413" mass="46598">MGLCANDTKRRRPFKTIIIPRGIINPYEHNVIEIPLNLDTASNLIVKAPTDANSCFSVEPYRGNVATPPPQPMVQPYPGEVNLPVAGPTPQVISTDSGARVCPQDGITCIKTTYSNDRPRKVDFCGQTPNPYLPTKKWSTCDQLIQSSFNLPERRPLPVPEAHSPLCPICARASCKYLSNSGINRPYSSRFSHFSPTLGQRDPPNPSNIHFAIPTATYRDPYRSPYLPTERTESIRPREKVDNEALSRMVDEKIEKILKPVLFSLGKLSPEDDDREKYLASTGPSKFSYSSIRPKQSREQCNPRKYEDDYRVRNPSPYEAPDYEDLRRETRRRDSDYLGGTTRSSFRSTDFDPDESRRRPACGDRDPCPPNASCQKRVGVSFDDTGNKSISSKLNERLDLNAPSNESLLNKRI</sequence>
<protein>
    <submittedName>
        <fullName evidence="2">Uncharacterized protein</fullName>
    </submittedName>
</protein>
<name>A0AA38M4C9_9CUCU</name>
<feature type="compositionally biased region" description="Basic and acidic residues" evidence="1">
    <location>
        <begin position="324"/>
        <end position="336"/>
    </location>
</feature>
<dbReference type="Proteomes" id="UP001168821">
    <property type="component" value="Unassembled WGS sequence"/>
</dbReference>
<keyword evidence="3" id="KW-1185">Reference proteome</keyword>
<feature type="compositionally biased region" description="Polar residues" evidence="1">
    <location>
        <begin position="282"/>
        <end position="294"/>
    </location>
</feature>
<evidence type="ECO:0000256" key="1">
    <source>
        <dbReference type="SAM" id="MobiDB-lite"/>
    </source>
</evidence>
<feature type="region of interest" description="Disordered" evidence="1">
    <location>
        <begin position="272"/>
        <end position="389"/>
    </location>
</feature>
<feature type="compositionally biased region" description="Basic and acidic residues" evidence="1">
    <location>
        <begin position="296"/>
        <end position="312"/>
    </location>
</feature>